<dbReference type="Proteomes" id="UP000036168">
    <property type="component" value="Unassembled WGS sequence"/>
</dbReference>
<dbReference type="OrthoDB" id="4409666at2"/>
<dbReference type="EMBL" id="LECW02000045">
    <property type="protein sequence ID" value="KRT89935.1"/>
    <property type="molecule type" value="Genomic_DNA"/>
</dbReference>
<dbReference type="RefSeq" id="WP_003177941.1">
    <property type="nucleotide sequence ID" value="NZ_JARTAJ010000005.1"/>
</dbReference>
<comment type="caution">
    <text evidence="1">The sequence shown here is derived from an EMBL/GenBank/DDBJ whole genome shotgun (WGS) entry which is preliminary data.</text>
</comment>
<accession>A0A0J6EI96</accession>
<dbReference type="SMR" id="A0A0J6EI96"/>
<dbReference type="InterPro" id="IPR006540">
    <property type="entry name" value="Lactococcin_972"/>
</dbReference>
<organism evidence="1 2">
    <name type="scientific">Bacillus glycinifermentans</name>
    <dbReference type="NCBI Taxonomy" id="1664069"/>
    <lineage>
        <taxon>Bacteria</taxon>
        <taxon>Bacillati</taxon>
        <taxon>Bacillota</taxon>
        <taxon>Bacilli</taxon>
        <taxon>Bacillales</taxon>
        <taxon>Bacillaceae</taxon>
        <taxon>Bacillus</taxon>
    </lineage>
</organism>
<proteinExistence type="predicted"/>
<gene>
    <name evidence="1" type="ORF">AB447_204895</name>
</gene>
<dbReference type="Gene3D" id="2.60.40.2850">
    <property type="match status" value="1"/>
</dbReference>
<sequence length="126" mass="14059">MKNHLYEKKKRKPLTRTIKATLAVLTMSIALVGGATVPSFAWVNPGYHYQYPSEGGTWRYGFVNAGLRSEYNHPTKVHGSTVQKLIDGKVDKTNRSIDTAAGRYSNAYVGAINSPGLKGRYYYRTN</sequence>
<evidence type="ECO:0000313" key="1">
    <source>
        <dbReference type="EMBL" id="KRT89935.1"/>
    </source>
</evidence>
<dbReference type="AlphaFoldDB" id="A0A0J6EI96"/>
<dbReference type="PATRIC" id="fig|1664069.3.peg.2008"/>
<dbReference type="Pfam" id="PF09683">
    <property type="entry name" value="Lactococcin_972"/>
    <property type="match status" value="1"/>
</dbReference>
<dbReference type="GeneID" id="92859125"/>
<accession>A0A0J6HP97</accession>
<evidence type="ECO:0000313" key="2">
    <source>
        <dbReference type="Proteomes" id="UP000036168"/>
    </source>
</evidence>
<reference evidence="1 2" key="1">
    <citation type="journal article" date="2015" name="Int. J. Syst. Evol. Microbiol.">
        <title>Bacillus glycinifermentans sp. nov., isolated from fermented soybean paste.</title>
        <authorList>
            <person name="Kim S.J."/>
            <person name="Dunlap C.A."/>
            <person name="Kwon S.W."/>
            <person name="Rooney A.P."/>
        </authorList>
    </citation>
    <scope>NUCLEOTIDE SEQUENCE [LARGE SCALE GENOMIC DNA]</scope>
    <source>
        <strain evidence="1 2">GO-13</strain>
    </source>
</reference>
<protein>
    <submittedName>
        <fullName evidence="1">Uncharacterized protein</fullName>
    </submittedName>
</protein>
<name>A0A0J6EI96_9BACI</name>